<dbReference type="AlphaFoldDB" id="A0A7X2IX57"/>
<dbReference type="InterPro" id="IPR019676">
    <property type="entry name" value="DUF2529"/>
</dbReference>
<protein>
    <submittedName>
        <fullName evidence="3">DUF2529 family protein</fullName>
    </submittedName>
</protein>
<accession>A0A7X2IX57</accession>
<evidence type="ECO:0000256" key="1">
    <source>
        <dbReference type="SAM" id="Phobius"/>
    </source>
</evidence>
<proteinExistence type="predicted"/>
<dbReference type="OrthoDB" id="2737584at2"/>
<evidence type="ECO:0000313" key="3">
    <source>
        <dbReference type="EMBL" id="MRX71097.1"/>
    </source>
</evidence>
<dbReference type="Pfam" id="PF10740">
    <property type="entry name" value="DUF2529"/>
    <property type="match status" value="1"/>
</dbReference>
<keyword evidence="4" id="KW-1185">Reference proteome</keyword>
<dbReference type="RefSeq" id="WP_154306235.1">
    <property type="nucleotide sequence ID" value="NZ_WKKI01000003.1"/>
</dbReference>
<comment type="caution">
    <text evidence="3">The sequence shown here is derived from an EMBL/GenBank/DDBJ whole genome shotgun (WGS) entry which is preliminary data.</text>
</comment>
<dbReference type="Gene3D" id="3.40.50.10490">
    <property type="entry name" value="Glucose-6-phosphate isomerase like protein, domain 1"/>
    <property type="match status" value="1"/>
</dbReference>
<organism evidence="3 4">
    <name type="scientific">Metabacillus lacus</name>
    <dbReference type="NCBI Taxonomy" id="1983721"/>
    <lineage>
        <taxon>Bacteria</taxon>
        <taxon>Bacillati</taxon>
        <taxon>Bacillota</taxon>
        <taxon>Bacilli</taxon>
        <taxon>Bacillales</taxon>
        <taxon>Bacillaceae</taxon>
        <taxon>Metabacillus</taxon>
    </lineage>
</organism>
<name>A0A7X2IX57_9BACI</name>
<keyword evidence="1" id="KW-1133">Transmembrane helix</keyword>
<feature type="transmembrane region" description="Helical" evidence="1">
    <location>
        <begin position="150"/>
        <end position="169"/>
    </location>
</feature>
<dbReference type="Proteomes" id="UP000448867">
    <property type="component" value="Unassembled WGS sequence"/>
</dbReference>
<evidence type="ECO:0000259" key="2">
    <source>
        <dbReference type="Pfam" id="PF10740"/>
    </source>
</evidence>
<reference evidence="3 4" key="1">
    <citation type="submission" date="2019-11" db="EMBL/GenBank/DDBJ databases">
        <title>Bacillus lacus genome.</title>
        <authorList>
            <person name="Allen C.J."/>
            <person name="Newman J.D."/>
        </authorList>
    </citation>
    <scope>NUCLEOTIDE SEQUENCE [LARGE SCALE GENOMIC DNA]</scope>
    <source>
        <strain evidence="3 4">KCTC 33946</strain>
    </source>
</reference>
<evidence type="ECO:0000313" key="4">
    <source>
        <dbReference type="Proteomes" id="UP000448867"/>
    </source>
</evidence>
<sequence length="178" mass="19247">MLKIFTTQLAGQLQSIQGNEEYSIEDGARLLAQAAVSQGTIYIHGFKELQGVYLQASQSDEKLVAAKPLFQEDGRMADLTSADRVLLFTHLSTDSEAIELAGELAAKGASVVGVSALVKSEEPGLSSAVDIHIDSKLKKPLIPDEDGTRFGFPALITSLYVYFALSFALKEMLAEYMD</sequence>
<feature type="domain" description="DUF2529" evidence="2">
    <location>
        <begin position="1"/>
        <end position="173"/>
    </location>
</feature>
<keyword evidence="1" id="KW-0812">Transmembrane</keyword>
<dbReference type="EMBL" id="WKKI01000003">
    <property type="protein sequence ID" value="MRX71097.1"/>
    <property type="molecule type" value="Genomic_DNA"/>
</dbReference>
<gene>
    <name evidence="3" type="ORF">GJU40_02795</name>
</gene>
<keyword evidence="1" id="KW-0472">Membrane</keyword>